<evidence type="ECO:0000313" key="2">
    <source>
        <dbReference type="EMBL" id="CEK88777.1"/>
    </source>
</evidence>
<reference evidence="2" key="1">
    <citation type="submission" date="2014-12" db="EMBL/GenBank/DDBJ databases">
        <title>Insight into the proteome of Arion vulgaris.</title>
        <authorList>
            <person name="Aradska J."/>
            <person name="Bulat T."/>
            <person name="Smidak R."/>
            <person name="Sarate P."/>
            <person name="Gangsoo J."/>
            <person name="Sialana F."/>
            <person name="Bilban M."/>
            <person name="Lubec G."/>
        </authorList>
    </citation>
    <scope>NUCLEOTIDE SEQUENCE</scope>
    <source>
        <tissue evidence="2">Skin</tissue>
    </source>
</reference>
<dbReference type="AlphaFoldDB" id="A0A0B7B799"/>
<evidence type="ECO:0000256" key="1">
    <source>
        <dbReference type="SAM" id="MobiDB-lite"/>
    </source>
</evidence>
<organism evidence="2">
    <name type="scientific">Arion vulgaris</name>
    <dbReference type="NCBI Taxonomy" id="1028688"/>
    <lineage>
        <taxon>Eukaryota</taxon>
        <taxon>Metazoa</taxon>
        <taxon>Spiralia</taxon>
        <taxon>Lophotrochozoa</taxon>
        <taxon>Mollusca</taxon>
        <taxon>Gastropoda</taxon>
        <taxon>Heterobranchia</taxon>
        <taxon>Euthyneura</taxon>
        <taxon>Panpulmonata</taxon>
        <taxon>Eupulmonata</taxon>
        <taxon>Stylommatophora</taxon>
        <taxon>Helicina</taxon>
        <taxon>Arionoidea</taxon>
        <taxon>Arionidae</taxon>
        <taxon>Arion</taxon>
    </lineage>
</organism>
<protein>
    <submittedName>
        <fullName evidence="2">Uncharacterized protein</fullName>
    </submittedName>
</protein>
<accession>A0A0B7B799</accession>
<gene>
    <name evidence="2" type="primary">ORF166965</name>
</gene>
<sequence>MPQAHVPPVLHQPKRGITGSNESSSTTVIFFYTIPRSTKTLNNNYLYFFPARRPDSY</sequence>
<proteinExistence type="predicted"/>
<name>A0A0B7B799_9EUPU</name>
<dbReference type="EMBL" id="HACG01041912">
    <property type="protein sequence ID" value="CEK88777.1"/>
    <property type="molecule type" value="Transcribed_RNA"/>
</dbReference>
<feature type="region of interest" description="Disordered" evidence="1">
    <location>
        <begin position="1"/>
        <end position="22"/>
    </location>
</feature>